<gene>
    <name evidence="3" type="ORF">HY912_01535</name>
</gene>
<dbReference type="PANTHER" id="PTHR37945:SF1">
    <property type="entry name" value="EXTRACELLULAR TUNGSTATE BINDING PROTEIN"/>
    <property type="match status" value="1"/>
</dbReference>
<proteinExistence type="predicted"/>
<accession>A0A9D6UXB5</accession>
<dbReference type="Pfam" id="PF12849">
    <property type="entry name" value="PBP_like_2"/>
    <property type="match status" value="1"/>
</dbReference>
<dbReference type="Gene3D" id="3.40.190.10">
    <property type="entry name" value="Periplasmic binding protein-like II"/>
    <property type="match status" value="2"/>
</dbReference>
<feature type="chain" id="PRO_5038537415" evidence="1">
    <location>
        <begin position="24"/>
        <end position="268"/>
    </location>
</feature>
<evidence type="ECO:0000259" key="2">
    <source>
        <dbReference type="Pfam" id="PF12849"/>
    </source>
</evidence>
<sequence length="268" mass="29052">MKKAFFVGLVFVSVMAMICSAHGQARLRMSTTTSTESSGLLKVLLPPFEKANNVTVDVISVGTGKALKLGEHGDVDVVFVHARPLEDKFVADGYGVDRKDVMYNDFILVGPKDDPSGVKGAKTAAEAFTRISSGKADFISRGDESGTHQMEKALWKASGIKPEGKWYVEAGQGMGAVLQMANEKKGYALADRGTFIAHENKIGVVILFDGDKAMFNPYGIIAVNPKKHPNAQYELAKKFINYVTGPEGQKVIADFKLNGKQLFFPDAK</sequence>
<dbReference type="EMBL" id="JACRDE010000045">
    <property type="protein sequence ID" value="MBI5248150.1"/>
    <property type="molecule type" value="Genomic_DNA"/>
</dbReference>
<dbReference type="InterPro" id="IPR052738">
    <property type="entry name" value="ABC-Tungstate_binding"/>
</dbReference>
<keyword evidence="1" id="KW-0732">Signal</keyword>
<comment type="caution">
    <text evidence="3">The sequence shown here is derived from an EMBL/GenBank/DDBJ whole genome shotgun (WGS) entry which is preliminary data.</text>
</comment>
<name>A0A9D6UXB5_9BACT</name>
<dbReference type="InterPro" id="IPR024370">
    <property type="entry name" value="PBP_domain"/>
</dbReference>
<dbReference type="Proteomes" id="UP000807825">
    <property type="component" value="Unassembled WGS sequence"/>
</dbReference>
<feature type="domain" description="PBP" evidence="2">
    <location>
        <begin position="28"/>
        <end position="247"/>
    </location>
</feature>
<feature type="signal peptide" evidence="1">
    <location>
        <begin position="1"/>
        <end position="23"/>
    </location>
</feature>
<evidence type="ECO:0000256" key="1">
    <source>
        <dbReference type="SAM" id="SignalP"/>
    </source>
</evidence>
<dbReference type="SUPFAM" id="SSF53850">
    <property type="entry name" value="Periplasmic binding protein-like II"/>
    <property type="match status" value="1"/>
</dbReference>
<evidence type="ECO:0000313" key="4">
    <source>
        <dbReference type="Proteomes" id="UP000807825"/>
    </source>
</evidence>
<organism evidence="3 4">
    <name type="scientific">Desulfomonile tiedjei</name>
    <dbReference type="NCBI Taxonomy" id="2358"/>
    <lineage>
        <taxon>Bacteria</taxon>
        <taxon>Pseudomonadati</taxon>
        <taxon>Thermodesulfobacteriota</taxon>
        <taxon>Desulfomonilia</taxon>
        <taxon>Desulfomonilales</taxon>
        <taxon>Desulfomonilaceae</taxon>
        <taxon>Desulfomonile</taxon>
    </lineage>
</organism>
<reference evidence="3" key="1">
    <citation type="submission" date="2020-07" db="EMBL/GenBank/DDBJ databases">
        <title>Huge and variable diversity of episymbiotic CPR bacteria and DPANN archaea in groundwater ecosystems.</title>
        <authorList>
            <person name="He C.Y."/>
            <person name="Keren R."/>
            <person name="Whittaker M."/>
            <person name="Farag I.F."/>
            <person name="Doudna J."/>
            <person name="Cate J.H.D."/>
            <person name="Banfield J.F."/>
        </authorList>
    </citation>
    <scope>NUCLEOTIDE SEQUENCE</scope>
    <source>
        <strain evidence="3">NC_groundwater_1664_Pr3_B-0.1um_52_9</strain>
    </source>
</reference>
<evidence type="ECO:0000313" key="3">
    <source>
        <dbReference type="EMBL" id="MBI5248150.1"/>
    </source>
</evidence>
<protein>
    <submittedName>
        <fullName evidence="3">Extracellular solute-binding protein</fullName>
    </submittedName>
</protein>
<dbReference type="PANTHER" id="PTHR37945">
    <property type="entry name" value="EXTRACELLULAR TUNGSTATE BINDING PROTEIN"/>
    <property type="match status" value="1"/>
</dbReference>
<dbReference type="AlphaFoldDB" id="A0A9D6UXB5"/>